<dbReference type="InterPro" id="IPR030390">
    <property type="entry name" value="MeTrfase_TrmA_AS"/>
</dbReference>
<dbReference type="Gene3D" id="2.40.50.140">
    <property type="entry name" value="Nucleic acid-binding proteins"/>
    <property type="match status" value="1"/>
</dbReference>
<evidence type="ECO:0000256" key="5">
    <source>
        <dbReference type="PROSITE-ProRule" id="PRU10015"/>
    </source>
</evidence>
<evidence type="ECO:0000256" key="4">
    <source>
        <dbReference type="PROSITE-ProRule" id="PRU01024"/>
    </source>
</evidence>
<proteinExistence type="inferred from homology"/>
<dbReference type="FunFam" id="3.40.50.150:FF:000009">
    <property type="entry name" value="23S rRNA (Uracil(1939)-C(5))-methyltransferase RlmD"/>
    <property type="match status" value="1"/>
</dbReference>
<dbReference type="GO" id="GO:0070475">
    <property type="term" value="P:rRNA base methylation"/>
    <property type="evidence" value="ECO:0007669"/>
    <property type="project" value="TreeGrafter"/>
</dbReference>
<dbReference type="InterPro" id="IPR010280">
    <property type="entry name" value="U5_MeTrfase_fam"/>
</dbReference>
<dbReference type="RefSeq" id="WP_117998540.1">
    <property type="nucleotide sequence ID" value="NZ_QSHL01000018.1"/>
</dbReference>
<dbReference type="PROSITE" id="PS01231">
    <property type="entry name" value="TRMA_2"/>
    <property type="match status" value="1"/>
</dbReference>
<dbReference type="Gene3D" id="3.40.50.150">
    <property type="entry name" value="Vaccinia Virus protein VP39"/>
    <property type="match status" value="1"/>
</dbReference>
<dbReference type="AlphaFoldDB" id="A0A454HDP8"/>
<comment type="caution">
    <text evidence="7">The sequence shown here is derived from an EMBL/GenBank/DDBJ whole genome shotgun (WGS) entry which is preliminary data.</text>
</comment>
<dbReference type="GO" id="GO:0070041">
    <property type="term" value="F:rRNA (uridine-C5-)-methyltransferase activity"/>
    <property type="evidence" value="ECO:0007669"/>
    <property type="project" value="UniProtKB-ARBA"/>
</dbReference>
<dbReference type="PROSITE" id="PS50926">
    <property type="entry name" value="TRAM"/>
    <property type="match status" value="1"/>
</dbReference>
<gene>
    <name evidence="7" type="ORF">DW859_16165</name>
</gene>
<evidence type="ECO:0000256" key="1">
    <source>
        <dbReference type="ARBA" id="ARBA00022603"/>
    </source>
</evidence>
<dbReference type="SUPFAM" id="SSF50249">
    <property type="entry name" value="Nucleic acid-binding proteins"/>
    <property type="match status" value="1"/>
</dbReference>
<evidence type="ECO:0000256" key="3">
    <source>
        <dbReference type="ARBA" id="ARBA00022691"/>
    </source>
</evidence>
<dbReference type="FunFam" id="2.40.50.140:FF:000097">
    <property type="entry name" value="23S rRNA (uracil(1939)-C(5))-methyltransferase RlmD"/>
    <property type="match status" value="1"/>
</dbReference>
<dbReference type="PROSITE" id="PS01230">
    <property type="entry name" value="TRMA_1"/>
    <property type="match status" value="1"/>
</dbReference>
<dbReference type="Proteomes" id="UP000265808">
    <property type="component" value="Unassembled WGS sequence"/>
</dbReference>
<keyword evidence="3 4" id="KW-0949">S-adenosyl-L-methionine</keyword>
<sequence>MEFRKNDIVTLEIVDCGTDGEGIGKADGFTVFVKDAVIGDTVTAKIMKAKKNYGYGRLMEILNASPYRVEPVCPSARQCGGCQLQAVSYEEQKVFKEKKLRGHLERIGGFTNLPMEPLIGMDEPYHYRNKAQFPVGRNKEGKIVTGFYAGRTHAIIENRDCALGIPENKDVLDRVIAHMEKYNIAPYDEATGKGLVRHIFVRYGFFTGELMVCLIINGQDLPHQRELVEKLCEIPGMTSISLNINKKRSNVILGDKVKTIWGEDYITDKIGDISYEISPLSFFQVNPKQTWKLYSKALEYADLHGEETVWDLYCGIGTISLFLAQKAKFVRGVEIVPAAIEDAKRNAQINHIENVEFFVGKAEEVLPREYEKNGVYADVIVVDPPRKGCDEMLLKTILKMQPKRVVYVSCDSATLARDLRFLCDNGYELKKVCGVDQFPQTVHVETVVLLSQHRDKSTCLDERGSRQIEMQASRLASLLAQKPDDTIEIDLDLDELDATSAETKATYQEIKDYVLKEFGLKVSNLYISQIKRKCGIEVGENYNLPKTENPKVPQCPKEKEDAIKDALKYFAMI</sequence>
<keyword evidence="2 4" id="KW-0808">Transferase</keyword>
<feature type="binding site" evidence="4">
    <location>
        <position position="383"/>
    </location>
    <ligand>
        <name>S-adenosyl-L-methionine</name>
        <dbReference type="ChEBI" id="CHEBI:59789"/>
    </ligand>
</feature>
<protein>
    <submittedName>
        <fullName evidence="7">23S rRNA (Uracil(1939)-C(5))-methyltransferase RlmD</fullName>
        <ecNumber evidence="7">2.1.1.190</ecNumber>
    </submittedName>
</protein>
<dbReference type="InterPro" id="IPR012340">
    <property type="entry name" value="NA-bd_OB-fold"/>
</dbReference>
<dbReference type="Pfam" id="PF05958">
    <property type="entry name" value="tRNA_U5-meth_tr"/>
    <property type="match status" value="1"/>
</dbReference>
<dbReference type="NCBIfam" id="TIGR00479">
    <property type="entry name" value="rumA"/>
    <property type="match status" value="1"/>
</dbReference>
<dbReference type="Gene3D" id="2.40.50.1070">
    <property type="match status" value="1"/>
</dbReference>
<feature type="active site" description="Nucleophile" evidence="4">
    <location>
        <position position="410"/>
    </location>
</feature>
<name>A0A454HDP8_9FIRM</name>
<accession>A0A454HDP8</accession>
<evidence type="ECO:0000256" key="2">
    <source>
        <dbReference type="ARBA" id="ARBA00022679"/>
    </source>
</evidence>
<dbReference type="EMBL" id="QSHL01000018">
    <property type="protein sequence ID" value="RHC02525.1"/>
    <property type="molecule type" value="Genomic_DNA"/>
</dbReference>
<comment type="similarity">
    <text evidence="4">Belongs to the class I-like SAM-binding methyltransferase superfamily. RNA M5U methyltransferase family.</text>
</comment>
<feature type="active site" evidence="5">
    <location>
        <position position="410"/>
    </location>
</feature>
<dbReference type="Pfam" id="PF01938">
    <property type="entry name" value="TRAM"/>
    <property type="match status" value="1"/>
</dbReference>
<dbReference type="InterPro" id="IPR030391">
    <property type="entry name" value="MeTrfase_TrmA_CS"/>
</dbReference>
<dbReference type="EC" id="2.1.1.190" evidence="7"/>
<dbReference type="InterPro" id="IPR002792">
    <property type="entry name" value="TRAM_dom"/>
</dbReference>
<keyword evidence="1 4" id="KW-0489">Methyltransferase</keyword>
<dbReference type="PANTHER" id="PTHR11061:SF30">
    <property type="entry name" value="TRNA (URACIL(54)-C(5))-METHYLTRANSFERASE"/>
    <property type="match status" value="1"/>
</dbReference>
<dbReference type="InterPro" id="IPR029063">
    <property type="entry name" value="SAM-dependent_MTases_sf"/>
</dbReference>
<dbReference type="SUPFAM" id="SSF53335">
    <property type="entry name" value="S-adenosyl-L-methionine-dependent methyltransferases"/>
    <property type="match status" value="1"/>
</dbReference>
<dbReference type="PANTHER" id="PTHR11061">
    <property type="entry name" value="RNA M5U METHYLTRANSFERASE"/>
    <property type="match status" value="1"/>
</dbReference>
<dbReference type="FunFam" id="2.40.50.1070:FF:000003">
    <property type="entry name" value="23S rRNA (Uracil-5-)-methyltransferase RumA"/>
    <property type="match status" value="1"/>
</dbReference>
<feature type="domain" description="TRAM" evidence="6">
    <location>
        <begin position="2"/>
        <end position="60"/>
    </location>
</feature>
<dbReference type="PROSITE" id="PS51687">
    <property type="entry name" value="SAM_MT_RNA_M5U"/>
    <property type="match status" value="1"/>
</dbReference>
<reference evidence="7 8" key="1">
    <citation type="submission" date="2018-08" db="EMBL/GenBank/DDBJ databases">
        <title>A genome reference for cultivated species of the human gut microbiota.</title>
        <authorList>
            <person name="Zou Y."/>
            <person name="Xue W."/>
            <person name="Luo G."/>
        </authorList>
    </citation>
    <scope>NUCLEOTIDE SEQUENCE [LARGE SCALE GENOMIC DNA]</scope>
    <source>
        <strain evidence="7 8">AM37-4AC</strain>
    </source>
</reference>
<evidence type="ECO:0000313" key="7">
    <source>
        <dbReference type="EMBL" id="RHC02525.1"/>
    </source>
</evidence>
<feature type="binding site" evidence="4">
    <location>
        <position position="284"/>
    </location>
    <ligand>
        <name>S-adenosyl-L-methionine</name>
        <dbReference type="ChEBI" id="CHEBI:59789"/>
    </ligand>
</feature>
<organism evidence="7 8">
    <name type="scientific">Blautia obeum</name>
    <dbReference type="NCBI Taxonomy" id="40520"/>
    <lineage>
        <taxon>Bacteria</taxon>
        <taxon>Bacillati</taxon>
        <taxon>Bacillota</taxon>
        <taxon>Clostridia</taxon>
        <taxon>Lachnospirales</taxon>
        <taxon>Lachnospiraceae</taxon>
        <taxon>Blautia</taxon>
    </lineage>
</organism>
<evidence type="ECO:0000259" key="6">
    <source>
        <dbReference type="PROSITE" id="PS50926"/>
    </source>
</evidence>
<feature type="binding site" evidence="4">
    <location>
        <position position="334"/>
    </location>
    <ligand>
        <name>S-adenosyl-L-methionine</name>
        <dbReference type="ChEBI" id="CHEBI:59789"/>
    </ligand>
</feature>
<feature type="binding site" evidence="4">
    <location>
        <position position="313"/>
    </location>
    <ligand>
        <name>S-adenosyl-L-methionine</name>
        <dbReference type="ChEBI" id="CHEBI:59789"/>
    </ligand>
</feature>
<evidence type="ECO:0000313" key="8">
    <source>
        <dbReference type="Proteomes" id="UP000265808"/>
    </source>
</evidence>
<dbReference type="CDD" id="cd02440">
    <property type="entry name" value="AdoMet_MTases"/>
    <property type="match status" value="1"/>
</dbReference>